<keyword evidence="1" id="KW-1133">Transmembrane helix</keyword>
<sequence length="153" mass="17011">MRANPERILKLVLQINGWIMATAVFAVFLSHDQMATIHQWLGLGKFPDAKIVDYLARSLSGFYAILGVLYIALARDIHAYASIITLAAWASICFGIGSIIINLQLDFPLWWTWGEGPFVAGYGVVILWLQKKTNHCVAQSDEANEEIEDGSQS</sequence>
<dbReference type="EMBL" id="UINC01023318">
    <property type="protein sequence ID" value="SVA94742.1"/>
    <property type="molecule type" value="Genomic_DNA"/>
</dbReference>
<reference evidence="2" key="1">
    <citation type="submission" date="2018-05" db="EMBL/GenBank/DDBJ databases">
        <authorList>
            <person name="Lanie J.A."/>
            <person name="Ng W.-L."/>
            <person name="Kazmierczak K.M."/>
            <person name="Andrzejewski T.M."/>
            <person name="Davidsen T.M."/>
            <person name="Wayne K.J."/>
            <person name="Tettelin H."/>
            <person name="Glass J.I."/>
            <person name="Rusch D."/>
            <person name="Podicherti R."/>
            <person name="Tsui H.-C.T."/>
            <person name="Winkler M.E."/>
        </authorList>
    </citation>
    <scope>NUCLEOTIDE SEQUENCE</scope>
</reference>
<evidence type="ECO:0000256" key="1">
    <source>
        <dbReference type="SAM" id="Phobius"/>
    </source>
</evidence>
<keyword evidence="1" id="KW-0812">Transmembrane</keyword>
<feature type="transmembrane region" description="Helical" evidence="1">
    <location>
        <begin position="80"/>
        <end position="103"/>
    </location>
</feature>
<accession>A0A382A0T0</accession>
<gene>
    <name evidence="2" type="ORF">METZ01_LOCUS147596</name>
</gene>
<protein>
    <recommendedName>
        <fullName evidence="3">DUF4345 domain-containing protein</fullName>
    </recommendedName>
</protein>
<dbReference type="AlphaFoldDB" id="A0A382A0T0"/>
<feature type="transmembrane region" description="Helical" evidence="1">
    <location>
        <begin position="109"/>
        <end position="129"/>
    </location>
</feature>
<name>A0A382A0T0_9ZZZZ</name>
<organism evidence="2">
    <name type="scientific">marine metagenome</name>
    <dbReference type="NCBI Taxonomy" id="408172"/>
    <lineage>
        <taxon>unclassified sequences</taxon>
        <taxon>metagenomes</taxon>
        <taxon>ecological metagenomes</taxon>
    </lineage>
</organism>
<keyword evidence="1" id="KW-0472">Membrane</keyword>
<feature type="transmembrane region" description="Helical" evidence="1">
    <location>
        <begin position="51"/>
        <end position="73"/>
    </location>
</feature>
<evidence type="ECO:0000313" key="2">
    <source>
        <dbReference type="EMBL" id="SVA94742.1"/>
    </source>
</evidence>
<feature type="transmembrane region" description="Helical" evidence="1">
    <location>
        <begin position="12"/>
        <end position="31"/>
    </location>
</feature>
<evidence type="ECO:0008006" key="3">
    <source>
        <dbReference type="Google" id="ProtNLM"/>
    </source>
</evidence>
<proteinExistence type="predicted"/>